<dbReference type="Gene3D" id="1.20.970.40">
    <property type="match status" value="1"/>
</dbReference>
<dbReference type="InParanoid" id="A0A4W3GVF4"/>
<dbReference type="InterPro" id="IPR026664">
    <property type="entry name" value="Stereocilin-rel"/>
</dbReference>
<accession>A0A4W3GVF4</accession>
<reference evidence="7" key="4">
    <citation type="submission" date="2025-08" db="UniProtKB">
        <authorList>
            <consortium name="Ensembl"/>
        </authorList>
    </citation>
    <scope>IDENTIFICATION</scope>
</reference>
<evidence type="ECO:0000256" key="3">
    <source>
        <dbReference type="ARBA" id="ARBA00022729"/>
    </source>
</evidence>
<keyword evidence="6" id="KW-0325">Glycoprotein</keyword>
<evidence type="ECO:0000256" key="4">
    <source>
        <dbReference type="ARBA" id="ARBA00022889"/>
    </source>
</evidence>
<evidence type="ECO:0000313" key="7">
    <source>
        <dbReference type="Ensembl" id="ENSCMIP00000001894.1"/>
    </source>
</evidence>
<reference evidence="7" key="5">
    <citation type="submission" date="2025-09" db="UniProtKB">
        <authorList>
            <consortium name="Ensembl"/>
        </authorList>
    </citation>
    <scope>IDENTIFICATION</scope>
</reference>
<dbReference type="Ensembl" id="ENSCMIT00000001966.1">
    <property type="protein sequence ID" value="ENSCMIP00000001894.1"/>
    <property type="gene ID" value="ENSCMIG00000001171.1"/>
</dbReference>
<dbReference type="STRING" id="7868.ENSCMIP00000001894"/>
<keyword evidence="3" id="KW-0732">Signal</keyword>
<organism evidence="7 8">
    <name type="scientific">Callorhinchus milii</name>
    <name type="common">Ghost shark</name>
    <dbReference type="NCBI Taxonomy" id="7868"/>
    <lineage>
        <taxon>Eukaryota</taxon>
        <taxon>Metazoa</taxon>
        <taxon>Chordata</taxon>
        <taxon>Craniata</taxon>
        <taxon>Vertebrata</taxon>
        <taxon>Chondrichthyes</taxon>
        <taxon>Holocephali</taxon>
        <taxon>Chimaeriformes</taxon>
        <taxon>Callorhinchidae</taxon>
        <taxon>Callorhinchus</taxon>
    </lineage>
</organism>
<evidence type="ECO:0000256" key="6">
    <source>
        <dbReference type="ARBA" id="ARBA00023180"/>
    </source>
</evidence>
<dbReference type="OMA" id="QTHTIFR"/>
<dbReference type="PANTHER" id="PTHR23412:SF6">
    <property type="entry name" value="MESOTHELIN"/>
    <property type="match status" value="1"/>
</dbReference>
<dbReference type="PANTHER" id="PTHR23412">
    <property type="entry name" value="STEREOCILIN RELATED"/>
    <property type="match status" value="1"/>
</dbReference>
<protein>
    <submittedName>
        <fullName evidence="7">Uncharacterized protein</fullName>
    </submittedName>
</protein>
<keyword evidence="5" id="KW-0472">Membrane</keyword>
<name>A0A4W3GVF4_CALMI</name>
<evidence type="ECO:0000256" key="1">
    <source>
        <dbReference type="ARBA" id="ARBA00004370"/>
    </source>
</evidence>
<evidence type="ECO:0000256" key="2">
    <source>
        <dbReference type="ARBA" id="ARBA00011016"/>
    </source>
</evidence>
<keyword evidence="4" id="KW-0130">Cell adhesion</keyword>
<dbReference type="GeneTree" id="ENSGT00950000182957"/>
<reference evidence="8" key="3">
    <citation type="journal article" date="2014" name="Nature">
        <title>Elephant shark genome provides unique insights into gnathostome evolution.</title>
        <authorList>
            <consortium name="International Elephant Shark Genome Sequencing Consortium"/>
            <person name="Venkatesh B."/>
            <person name="Lee A.P."/>
            <person name="Ravi V."/>
            <person name="Maurya A.K."/>
            <person name="Lian M.M."/>
            <person name="Swann J.B."/>
            <person name="Ohta Y."/>
            <person name="Flajnik M.F."/>
            <person name="Sutoh Y."/>
            <person name="Kasahara M."/>
            <person name="Hoon S."/>
            <person name="Gangu V."/>
            <person name="Roy S.W."/>
            <person name="Irimia M."/>
            <person name="Korzh V."/>
            <person name="Kondrychyn I."/>
            <person name="Lim Z.W."/>
            <person name="Tay B.H."/>
            <person name="Tohari S."/>
            <person name="Kong K.W."/>
            <person name="Ho S."/>
            <person name="Lorente-Galdos B."/>
            <person name="Quilez J."/>
            <person name="Marques-Bonet T."/>
            <person name="Raney B.J."/>
            <person name="Ingham P.W."/>
            <person name="Tay A."/>
            <person name="Hillier L.W."/>
            <person name="Minx P."/>
            <person name="Boehm T."/>
            <person name="Wilson R.K."/>
            <person name="Brenner S."/>
            <person name="Warren W.C."/>
        </authorList>
    </citation>
    <scope>NUCLEOTIDE SEQUENCE [LARGE SCALE GENOMIC DNA]</scope>
</reference>
<dbReference type="InterPro" id="IPR010335">
    <property type="entry name" value="Mesothelin"/>
</dbReference>
<dbReference type="Proteomes" id="UP000314986">
    <property type="component" value="Unassembled WGS sequence"/>
</dbReference>
<keyword evidence="8" id="KW-1185">Reference proteome</keyword>
<reference evidence="8" key="2">
    <citation type="journal article" date="2007" name="PLoS Biol.">
        <title>Survey sequencing and comparative analysis of the elephant shark (Callorhinchus milii) genome.</title>
        <authorList>
            <person name="Venkatesh B."/>
            <person name="Kirkness E.F."/>
            <person name="Loh Y.H."/>
            <person name="Halpern A.L."/>
            <person name="Lee A.P."/>
            <person name="Johnson J."/>
            <person name="Dandona N."/>
            <person name="Viswanathan L.D."/>
            <person name="Tay A."/>
            <person name="Venter J.C."/>
            <person name="Strausberg R.L."/>
            <person name="Brenner S."/>
        </authorList>
    </citation>
    <scope>NUCLEOTIDE SEQUENCE [LARGE SCALE GENOMIC DNA]</scope>
</reference>
<evidence type="ECO:0000256" key="5">
    <source>
        <dbReference type="ARBA" id="ARBA00023136"/>
    </source>
</evidence>
<dbReference type="GO" id="GO:0007160">
    <property type="term" value="P:cell-matrix adhesion"/>
    <property type="evidence" value="ECO:0007669"/>
    <property type="project" value="TreeGrafter"/>
</dbReference>
<proteinExistence type="inferred from homology"/>
<comment type="subcellular location">
    <subcellularLocation>
        <location evidence="1">Membrane</location>
    </subcellularLocation>
</comment>
<comment type="similarity">
    <text evidence="2">Belongs to the mesothelin family.</text>
</comment>
<reference evidence="8" key="1">
    <citation type="journal article" date="2006" name="Science">
        <title>Ancient noncoding elements conserved in the human genome.</title>
        <authorList>
            <person name="Venkatesh B."/>
            <person name="Kirkness E.F."/>
            <person name="Loh Y.H."/>
            <person name="Halpern A.L."/>
            <person name="Lee A.P."/>
            <person name="Johnson J."/>
            <person name="Dandona N."/>
            <person name="Viswanathan L.D."/>
            <person name="Tay A."/>
            <person name="Venter J.C."/>
            <person name="Strausberg R.L."/>
            <person name="Brenner S."/>
        </authorList>
    </citation>
    <scope>NUCLEOTIDE SEQUENCE [LARGE SCALE GENOMIC DNA]</scope>
</reference>
<sequence>MEVDVDMIPEDVLLYFKSVDFKTNPNCDLDGATISTSHISILEQLKNCVSYTKSQKSAIEALLNNSPTRYGLPSSWTSLTLDELGNLPLTFTFTWKHVNLVALQYALPRFLKRLKTSNPPNVVLGFIDQLKLQANFTETCTELAAEDIDELTPIKYDAVQLDKCLSHLVLKNNIFVLGTLSFDSTQLHVLKYKLVQLYPNGLPEDTILLLGNISTVFNATEMSSWNITQVDTLGQVLLNPLKHSQVRK</sequence>
<dbReference type="AlphaFoldDB" id="A0A4W3GVF4"/>
<dbReference type="GO" id="GO:0009986">
    <property type="term" value="C:cell surface"/>
    <property type="evidence" value="ECO:0007669"/>
    <property type="project" value="TreeGrafter"/>
</dbReference>
<dbReference type="Pfam" id="PF06060">
    <property type="entry name" value="Mesothelin"/>
    <property type="match status" value="1"/>
</dbReference>
<dbReference type="GO" id="GO:0016020">
    <property type="term" value="C:membrane"/>
    <property type="evidence" value="ECO:0007669"/>
    <property type="project" value="UniProtKB-SubCell"/>
</dbReference>
<evidence type="ECO:0000313" key="8">
    <source>
        <dbReference type="Proteomes" id="UP000314986"/>
    </source>
</evidence>